<protein>
    <submittedName>
        <fullName evidence="1">Uncharacterized protein</fullName>
    </submittedName>
</protein>
<name>A0A8D0P511_PIG</name>
<evidence type="ECO:0000313" key="2">
    <source>
        <dbReference type="Proteomes" id="UP000694726"/>
    </source>
</evidence>
<dbReference type="Proteomes" id="UP000694722">
    <property type="component" value="Unplaced"/>
</dbReference>
<sequence>VSCVYPSILGFYTQRIPTGLFKVQCTVGCNVASIWIKNEEEPGTCWGIKEGIGDFCINTLVLVSGQDSQHRGSPGHVLLEANPVCVLAKHWSIVIGIGNLYPDLGSAA</sequence>
<organism evidence="1 2">
    <name type="scientific">Sus scrofa</name>
    <name type="common">Pig</name>
    <dbReference type="NCBI Taxonomy" id="9823"/>
    <lineage>
        <taxon>Eukaryota</taxon>
        <taxon>Metazoa</taxon>
        <taxon>Chordata</taxon>
        <taxon>Craniata</taxon>
        <taxon>Vertebrata</taxon>
        <taxon>Euteleostomi</taxon>
        <taxon>Mammalia</taxon>
        <taxon>Eutheria</taxon>
        <taxon>Laurasiatheria</taxon>
        <taxon>Artiodactyla</taxon>
        <taxon>Suina</taxon>
        <taxon>Suidae</taxon>
        <taxon>Sus</taxon>
    </lineage>
</organism>
<dbReference type="Ensembl" id="ENSSSCT00040072143.1">
    <property type="protein sequence ID" value="ENSSSCP00040030815.1"/>
    <property type="gene ID" value="ENSSSCG00040053397.1"/>
</dbReference>
<reference evidence="1" key="1">
    <citation type="submission" date="2025-05" db="UniProtKB">
        <authorList>
            <consortium name="Ensembl"/>
        </authorList>
    </citation>
    <scope>IDENTIFICATION</scope>
</reference>
<dbReference type="Ensembl" id="ENSSSCT00015071331.1">
    <property type="protein sequence ID" value="ENSSSCP00015028591.1"/>
    <property type="gene ID" value="ENSSSCG00015053605.1"/>
</dbReference>
<accession>A0A8D0P511</accession>
<proteinExistence type="predicted"/>
<dbReference type="AlphaFoldDB" id="A0A8D0P511"/>
<dbReference type="Proteomes" id="UP000694726">
    <property type="component" value="Unplaced"/>
</dbReference>
<evidence type="ECO:0000313" key="1">
    <source>
        <dbReference type="Ensembl" id="ENSSSCP00015028591.1"/>
    </source>
</evidence>